<evidence type="ECO:0000313" key="1">
    <source>
        <dbReference type="EMBL" id="MDS0258570.1"/>
    </source>
</evidence>
<protein>
    <recommendedName>
        <fullName evidence="3">HK97 gp10 family phage protein</fullName>
    </recommendedName>
</protein>
<accession>A0ABU2F8H1</accession>
<gene>
    <name evidence="1" type="ORF">NDI56_03985</name>
</gene>
<reference evidence="1 2" key="1">
    <citation type="submission" date="2022-06" db="EMBL/GenBank/DDBJ databases">
        <title>Haloarcula sp. a new haloarchaeum isolate from saline soil.</title>
        <authorList>
            <person name="Strakova D."/>
            <person name="Galisteo C."/>
            <person name="Sanchez-Porro C."/>
            <person name="Ventosa A."/>
        </authorList>
    </citation>
    <scope>NUCLEOTIDE SEQUENCE [LARGE SCALE GENOMIC DNA]</scope>
    <source>
        <strain evidence="1 2">S1CR25-12</strain>
    </source>
</reference>
<dbReference type="Proteomes" id="UP001259659">
    <property type="component" value="Unassembled WGS sequence"/>
</dbReference>
<sequence length="155" mass="17841">MNLESSFEDDLQEAVLDDVERQLVGERDNLVAQAVQRVQGRLERYAREEDYDVEPIVDSFAGVEVDRSDGQLTIRWGWSHPAVKYFEFGTSDHTVEGDPVLSFVWERSEAPDWVAEEFDEEGDGYRVFLPEVEVSGVEETRAIRDSINWLRRAVS</sequence>
<organism evidence="1 2">
    <name type="scientific">Haloarcula saliterrae</name>
    <dbReference type="NCBI Taxonomy" id="2950534"/>
    <lineage>
        <taxon>Archaea</taxon>
        <taxon>Methanobacteriati</taxon>
        <taxon>Methanobacteriota</taxon>
        <taxon>Stenosarchaea group</taxon>
        <taxon>Halobacteria</taxon>
        <taxon>Halobacteriales</taxon>
        <taxon>Haloarculaceae</taxon>
        <taxon>Haloarcula</taxon>
    </lineage>
</organism>
<dbReference type="RefSeq" id="WP_310918134.1">
    <property type="nucleotide sequence ID" value="NZ_JAMQON010000001.1"/>
</dbReference>
<keyword evidence="2" id="KW-1185">Reference proteome</keyword>
<name>A0ABU2F8H1_9EURY</name>
<comment type="caution">
    <text evidence="1">The sequence shown here is derived from an EMBL/GenBank/DDBJ whole genome shotgun (WGS) entry which is preliminary data.</text>
</comment>
<dbReference type="EMBL" id="JAMQON010000001">
    <property type="protein sequence ID" value="MDS0258570.1"/>
    <property type="molecule type" value="Genomic_DNA"/>
</dbReference>
<proteinExistence type="predicted"/>
<evidence type="ECO:0008006" key="3">
    <source>
        <dbReference type="Google" id="ProtNLM"/>
    </source>
</evidence>
<evidence type="ECO:0000313" key="2">
    <source>
        <dbReference type="Proteomes" id="UP001259659"/>
    </source>
</evidence>